<name>A0A0C3JUA3_PISTI</name>
<reference evidence="2 3" key="1">
    <citation type="submission" date="2014-04" db="EMBL/GenBank/DDBJ databases">
        <authorList>
            <consortium name="DOE Joint Genome Institute"/>
            <person name="Kuo A."/>
            <person name="Kohler A."/>
            <person name="Costa M.D."/>
            <person name="Nagy L.G."/>
            <person name="Floudas D."/>
            <person name="Copeland A."/>
            <person name="Barry K.W."/>
            <person name="Cichocki N."/>
            <person name="Veneault-Fourrey C."/>
            <person name="LaButti K."/>
            <person name="Lindquist E.A."/>
            <person name="Lipzen A."/>
            <person name="Lundell T."/>
            <person name="Morin E."/>
            <person name="Murat C."/>
            <person name="Sun H."/>
            <person name="Tunlid A."/>
            <person name="Henrissat B."/>
            <person name="Grigoriev I.V."/>
            <person name="Hibbett D.S."/>
            <person name="Martin F."/>
            <person name="Nordberg H.P."/>
            <person name="Cantor M.N."/>
            <person name="Hua S.X."/>
        </authorList>
    </citation>
    <scope>NUCLEOTIDE SEQUENCE [LARGE SCALE GENOMIC DNA]</scope>
    <source>
        <strain evidence="2 3">Marx 270</strain>
    </source>
</reference>
<accession>A0A0C3JUA3</accession>
<dbReference type="SMART" id="SM00672">
    <property type="entry name" value="CAP10"/>
    <property type="match status" value="1"/>
</dbReference>
<sequence>MALRTKRSVWRLLFRSAFSLGFLWLAAITLHRLSFGSPPTHVRVFSVVDMSVLQQPQQHQYRNGYHPWNSAPEEHTYTPDGLLIVNPNGPHPIFELIRNAENEWNAKLQRASKTLEEAVVEYERRYKRPPPLGFDKWWDYVVKHDVLLPDEYDEIYYDLEPYWGLHPEDLAASERELEERDDIIVVAKTPESDKLEIVRTTVKGNPTAFLVRISDILNLLEEVEHDLPPLRMSFSPHDNPNMLSDWRIKSMVMNAAKRGTTVRQKDFPPIHTVGWAQGCQPSTPARVKRPPLPALPPHAYEPQFNTSAPKTFIASHRATMDPCAHPSLLVTHGQFLSHYAGPYPQKTLVPRFSLCATQLHHDIRPPVPYGWVSGLDLEEHGDVPWEEKIDERLDWRGSNTGLYASSNTPWSYAQRARLVSLANSVIGNVSILPVPEDENTKVGEPEEVRLARVNPAWMDVAFVGGAIMCDEKGGTCKEMEKMWEFRRSQGRKEEGRYKFILDVDGNGWSGRFKRLMTTNSLIFKATIYPEWYTSRIAPWVHYVPIQVSYTDLYDAVAFFRTHDDLAKRIASEGRAWSMRFWRKEDMSAYLYRLFLEYARVSSMDRDAMSYKGSSTVGEEDL</sequence>
<dbReference type="InterPro" id="IPR051091">
    <property type="entry name" value="O-Glucosyltr/Glycosyltrsf_90"/>
</dbReference>
<dbReference type="Proteomes" id="UP000054217">
    <property type="component" value="Unassembled WGS sequence"/>
</dbReference>
<reference evidence="3" key="2">
    <citation type="submission" date="2015-01" db="EMBL/GenBank/DDBJ databases">
        <title>Evolutionary Origins and Diversification of the Mycorrhizal Mutualists.</title>
        <authorList>
            <consortium name="DOE Joint Genome Institute"/>
            <consortium name="Mycorrhizal Genomics Consortium"/>
            <person name="Kohler A."/>
            <person name="Kuo A."/>
            <person name="Nagy L.G."/>
            <person name="Floudas D."/>
            <person name="Copeland A."/>
            <person name="Barry K.W."/>
            <person name="Cichocki N."/>
            <person name="Veneault-Fourrey C."/>
            <person name="LaButti K."/>
            <person name="Lindquist E.A."/>
            <person name="Lipzen A."/>
            <person name="Lundell T."/>
            <person name="Morin E."/>
            <person name="Murat C."/>
            <person name="Riley R."/>
            <person name="Ohm R."/>
            <person name="Sun H."/>
            <person name="Tunlid A."/>
            <person name="Henrissat B."/>
            <person name="Grigoriev I.V."/>
            <person name="Hibbett D.S."/>
            <person name="Martin F."/>
        </authorList>
    </citation>
    <scope>NUCLEOTIDE SEQUENCE [LARGE SCALE GENOMIC DNA]</scope>
    <source>
        <strain evidence="3">Marx 270</strain>
    </source>
</reference>
<dbReference type="PANTHER" id="PTHR12203:SF118">
    <property type="entry name" value="BETA-1,2-XYLOSYLTRANSFERASE 1"/>
    <property type="match status" value="1"/>
</dbReference>
<dbReference type="EMBL" id="KN831991">
    <property type="protein sequence ID" value="KIO01037.1"/>
    <property type="molecule type" value="Genomic_DNA"/>
</dbReference>
<keyword evidence="2" id="KW-0808">Transferase</keyword>
<dbReference type="HOGENOM" id="CLU_005027_3_2_1"/>
<evidence type="ECO:0000313" key="2">
    <source>
        <dbReference type="EMBL" id="KIO01037.1"/>
    </source>
</evidence>
<dbReference type="AlphaFoldDB" id="A0A0C3JUA3"/>
<dbReference type="InParanoid" id="A0A0C3JUA3"/>
<protein>
    <submittedName>
        <fullName evidence="2">Glycosyltransferase family 90 protein</fullName>
    </submittedName>
</protein>
<proteinExistence type="predicted"/>
<dbReference type="OrthoDB" id="541052at2759"/>
<evidence type="ECO:0000259" key="1">
    <source>
        <dbReference type="SMART" id="SM00672"/>
    </source>
</evidence>
<evidence type="ECO:0000313" key="3">
    <source>
        <dbReference type="Proteomes" id="UP000054217"/>
    </source>
</evidence>
<feature type="domain" description="Glycosyl transferase CAP10" evidence="1">
    <location>
        <begin position="334"/>
        <end position="604"/>
    </location>
</feature>
<dbReference type="Pfam" id="PF05686">
    <property type="entry name" value="Glyco_transf_90"/>
    <property type="match status" value="1"/>
</dbReference>
<dbReference type="GO" id="GO:0016740">
    <property type="term" value="F:transferase activity"/>
    <property type="evidence" value="ECO:0007669"/>
    <property type="project" value="UniProtKB-KW"/>
</dbReference>
<organism evidence="2 3">
    <name type="scientific">Pisolithus tinctorius Marx 270</name>
    <dbReference type="NCBI Taxonomy" id="870435"/>
    <lineage>
        <taxon>Eukaryota</taxon>
        <taxon>Fungi</taxon>
        <taxon>Dikarya</taxon>
        <taxon>Basidiomycota</taxon>
        <taxon>Agaricomycotina</taxon>
        <taxon>Agaricomycetes</taxon>
        <taxon>Agaricomycetidae</taxon>
        <taxon>Boletales</taxon>
        <taxon>Sclerodermatineae</taxon>
        <taxon>Pisolithaceae</taxon>
        <taxon>Pisolithus</taxon>
    </lineage>
</organism>
<gene>
    <name evidence="2" type="ORF">M404DRAFT_1003329</name>
</gene>
<dbReference type="InterPro" id="IPR006598">
    <property type="entry name" value="CAP10"/>
</dbReference>
<keyword evidence="3" id="KW-1185">Reference proteome</keyword>
<dbReference type="PANTHER" id="PTHR12203">
    <property type="entry name" value="KDEL LYS-ASP-GLU-LEU CONTAINING - RELATED"/>
    <property type="match status" value="1"/>
</dbReference>